<proteinExistence type="predicted"/>
<name>A0ABX5L2L7_9GAMM</name>
<reference evidence="3" key="1">
    <citation type="submission" date="2018-05" db="EMBL/GenBank/DDBJ databases">
        <title>Ignatzschineria dubaiensis sp. nov., isolated from necrotic foot tissues of dromedaries (Camelus dromedarius) and associated maggots in Dubai, United Arab Emirates.</title>
        <authorList>
            <person name="Tsang C.C."/>
            <person name="Tang J.Y.M."/>
            <person name="Fong J.Y.H."/>
            <person name="Kinne J."/>
            <person name="Lee H.H."/>
            <person name="Joseph M."/>
            <person name="Jose S."/>
            <person name="Schuster R.K."/>
            <person name="Tang Y."/>
            <person name="Sivakumar S."/>
            <person name="Chen J.H.K."/>
            <person name="Teng J.L.L."/>
            <person name="Lau S.K.P."/>
            <person name="Wernery U."/>
            <person name="Woo P.C.Y."/>
        </authorList>
    </citation>
    <scope>NUCLEOTIDE SEQUENCE [LARGE SCALE GENOMIC DNA]</scope>
    <source>
        <strain evidence="3">UAE-HKU58</strain>
    </source>
</reference>
<evidence type="ECO:0008006" key="4">
    <source>
        <dbReference type="Google" id="ProtNLM"/>
    </source>
</evidence>
<keyword evidence="1" id="KW-0472">Membrane</keyword>
<sequence>MKQRLVELFCDRGNRIDSTKTIMTLTFVLGWIITFIAFYRESPDAFYCLGLMVGAGSGLTVTKGVVDTKQKAQKKEN</sequence>
<keyword evidence="3" id="KW-1185">Reference proteome</keyword>
<protein>
    <recommendedName>
        <fullName evidence="4">DUF2644 domain-containing protein</fullName>
    </recommendedName>
</protein>
<keyword evidence="1" id="KW-1133">Transmembrane helix</keyword>
<evidence type="ECO:0000256" key="1">
    <source>
        <dbReference type="SAM" id="Phobius"/>
    </source>
</evidence>
<keyword evidence="1" id="KW-0812">Transmembrane</keyword>
<feature type="transmembrane region" description="Helical" evidence="1">
    <location>
        <begin position="45"/>
        <end position="66"/>
    </location>
</feature>
<comment type="caution">
    <text evidence="2">The sequence shown here is derived from an EMBL/GenBank/DDBJ whole genome shotgun (WGS) entry which is preliminary data.</text>
</comment>
<evidence type="ECO:0000313" key="3">
    <source>
        <dbReference type="Proteomes" id="UP000245217"/>
    </source>
</evidence>
<organism evidence="2 3">
    <name type="scientific">Ignatzschineria cameli</name>
    <dbReference type="NCBI Taxonomy" id="2182793"/>
    <lineage>
        <taxon>Bacteria</taxon>
        <taxon>Pseudomonadati</taxon>
        <taxon>Pseudomonadota</taxon>
        <taxon>Gammaproteobacteria</taxon>
        <taxon>Cardiobacteriales</taxon>
        <taxon>Ignatzschineriaceae</taxon>
        <taxon>Ignatzschineria</taxon>
    </lineage>
</organism>
<dbReference type="RefSeq" id="WP_109201361.1">
    <property type="nucleotide sequence ID" value="NZ_QEWS01000003.1"/>
</dbReference>
<dbReference type="EMBL" id="QEWV01000003">
    <property type="protein sequence ID" value="PWD93037.1"/>
    <property type="molecule type" value="Genomic_DNA"/>
</dbReference>
<feature type="transmembrane region" description="Helical" evidence="1">
    <location>
        <begin position="21"/>
        <end position="39"/>
    </location>
</feature>
<gene>
    <name evidence="2" type="ORF">DC078_04255</name>
</gene>
<dbReference type="Proteomes" id="UP000245217">
    <property type="component" value="Unassembled WGS sequence"/>
</dbReference>
<accession>A0ABX5L2L7</accession>
<evidence type="ECO:0000313" key="2">
    <source>
        <dbReference type="EMBL" id="PWD93037.1"/>
    </source>
</evidence>